<keyword evidence="1" id="KW-0472">Membrane</keyword>
<feature type="transmembrane region" description="Helical" evidence="1">
    <location>
        <begin position="63"/>
        <end position="83"/>
    </location>
</feature>
<accession>A0A813QWM2</accession>
<dbReference type="Proteomes" id="UP000663829">
    <property type="component" value="Unassembled WGS sequence"/>
</dbReference>
<name>A0A813QWM2_9BILA</name>
<reference evidence="2" key="1">
    <citation type="submission" date="2021-02" db="EMBL/GenBank/DDBJ databases">
        <authorList>
            <person name="Nowell W R."/>
        </authorList>
    </citation>
    <scope>NUCLEOTIDE SEQUENCE</scope>
</reference>
<protein>
    <submittedName>
        <fullName evidence="2">Uncharacterized protein</fullName>
    </submittedName>
</protein>
<dbReference type="EMBL" id="CAJOBC010000209">
    <property type="protein sequence ID" value="CAF3554984.1"/>
    <property type="molecule type" value="Genomic_DNA"/>
</dbReference>
<evidence type="ECO:0000313" key="4">
    <source>
        <dbReference type="Proteomes" id="UP000663829"/>
    </source>
</evidence>
<dbReference type="EMBL" id="CAJNOQ010000209">
    <property type="protein sequence ID" value="CAF0772730.1"/>
    <property type="molecule type" value="Genomic_DNA"/>
</dbReference>
<evidence type="ECO:0000313" key="2">
    <source>
        <dbReference type="EMBL" id="CAF0772730.1"/>
    </source>
</evidence>
<keyword evidence="1" id="KW-1133">Transmembrane helix</keyword>
<evidence type="ECO:0000256" key="1">
    <source>
        <dbReference type="SAM" id="Phobius"/>
    </source>
</evidence>
<organism evidence="2 4">
    <name type="scientific">Didymodactylos carnosus</name>
    <dbReference type="NCBI Taxonomy" id="1234261"/>
    <lineage>
        <taxon>Eukaryota</taxon>
        <taxon>Metazoa</taxon>
        <taxon>Spiralia</taxon>
        <taxon>Gnathifera</taxon>
        <taxon>Rotifera</taxon>
        <taxon>Eurotatoria</taxon>
        <taxon>Bdelloidea</taxon>
        <taxon>Philodinida</taxon>
        <taxon>Philodinidae</taxon>
        <taxon>Didymodactylos</taxon>
    </lineage>
</organism>
<keyword evidence="1" id="KW-0812">Transmembrane</keyword>
<dbReference type="AlphaFoldDB" id="A0A813QWM2"/>
<comment type="caution">
    <text evidence="2">The sequence shown here is derived from an EMBL/GenBank/DDBJ whole genome shotgun (WGS) entry which is preliminary data.</text>
</comment>
<keyword evidence="4" id="KW-1185">Reference proteome</keyword>
<dbReference type="Proteomes" id="UP000681722">
    <property type="component" value="Unassembled WGS sequence"/>
</dbReference>
<sequence>MEKIYVLEVTPSASITFDYPTTPDEQPHRHQAKYFQIPESRLGKIRSILRACFGHLRSNLKLLWFWMALLAILNICELLTTLLKTLPFNQKQFIKKHLDVNGIYTAIIYTLSVLLPVLPLFCIATADCYLATSIPGLQKTLA</sequence>
<evidence type="ECO:0000313" key="3">
    <source>
        <dbReference type="EMBL" id="CAF3554984.1"/>
    </source>
</evidence>
<gene>
    <name evidence="2" type="ORF">GPM918_LOCUS2018</name>
    <name evidence="3" type="ORF">SRO942_LOCUS2018</name>
</gene>
<proteinExistence type="predicted"/>
<feature type="transmembrane region" description="Helical" evidence="1">
    <location>
        <begin position="103"/>
        <end position="126"/>
    </location>
</feature>